<dbReference type="PROSITE" id="PS50853">
    <property type="entry name" value="FN3"/>
    <property type="match status" value="1"/>
</dbReference>
<dbReference type="SUPFAM" id="SSF49265">
    <property type="entry name" value="Fibronectin type III"/>
    <property type="match status" value="1"/>
</dbReference>
<dbReference type="Gene3D" id="2.60.40.10">
    <property type="entry name" value="Immunoglobulins"/>
    <property type="match status" value="1"/>
</dbReference>
<dbReference type="EMBL" id="FQVG01000074">
    <property type="protein sequence ID" value="SHF42483.1"/>
    <property type="molecule type" value="Genomic_DNA"/>
</dbReference>
<organism evidence="5 6">
    <name type="scientific">Caloramator proteoclasticus DSM 10124</name>
    <dbReference type="NCBI Taxonomy" id="1121262"/>
    <lineage>
        <taxon>Bacteria</taxon>
        <taxon>Bacillati</taxon>
        <taxon>Bacillota</taxon>
        <taxon>Clostridia</taxon>
        <taxon>Eubacteriales</taxon>
        <taxon>Clostridiaceae</taxon>
        <taxon>Caloramator</taxon>
    </lineage>
</organism>
<dbReference type="SMART" id="SM00636">
    <property type="entry name" value="Glyco_18"/>
    <property type="match status" value="1"/>
</dbReference>
<dbReference type="Pfam" id="PF00704">
    <property type="entry name" value="Glyco_hydro_18"/>
    <property type="match status" value="1"/>
</dbReference>
<feature type="domain" description="GH18" evidence="4">
    <location>
        <begin position="129"/>
        <end position="440"/>
    </location>
</feature>
<evidence type="ECO:0000256" key="1">
    <source>
        <dbReference type="ARBA" id="ARBA00022801"/>
    </source>
</evidence>
<evidence type="ECO:0000256" key="2">
    <source>
        <dbReference type="ARBA" id="ARBA00023295"/>
    </source>
</evidence>
<dbReference type="GO" id="GO:0005975">
    <property type="term" value="P:carbohydrate metabolic process"/>
    <property type="evidence" value="ECO:0007669"/>
    <property type="project" value="InterPro"/>
</dbReference>
<evidence type="ECO:0000313" key="5">
    <source>
        <dbReference type="EMBL" id="SHF42483.1"/>
    </source>
</evidence>
<gene>
    <name evidence="5" type="ORF">SAMN02746091_02494</name>
</gene>
<dbReference type="CDD" id="cd00063">
    <property type="entry name" value="FN3"/>
    <property type="match status" value="1"/>
</dbReference>
<dbReference type="AlphaFoldDB" id="A0A1M5BIN2"/>
<keyword evidence="2" id="KW-0326">Glycosidase</keyword>
<evidence type="ECO:0000259" key="3">
    <source>
        <dbReference type="PROSITE" id="PS50853"/>
    </source>
</evidence>
<dbReference type="InterPro" id="IPR036116">
    <property type="entry name" value="FN3_sf"/>
</dbReference>
<dbReference type="RefSeq" id="WP_073250106.1">
    <property type="nucleotide sequence ID" value="NZ_FQVG01000074.1"/>
</dbReference>
<dbReference type="InterPro" id="IPR011583">
    <property type="entry name" value="Chitinase_II/V-like_cat"/>
</dbReference>
<dbReference type="Proteomes" id="UP000184423">
    <property type="component" value="Unassembled WGS sequence"/>
</dbReference>
<dbReference type="GO" id="GO:0016798">
    <property type="term" value="F:hydrolase activity, acting on glycosyl bonds"/>
    <property type="evidence" value="ECO:0007669"/>
    <property type="project" value="UniProtKB-KW"/>
</dbReference>
<dbReference type="PANTHER" id="PTHR46066">
    <property type="entry name" value="CHITINASE DOMAIN-CONTAINING PROTEIN 1 FAMILY MEMBER"/>
    <property type="match status" value="1"/>
</dbReference>
<feature type="domain" description="Fibronectin type-III" evidence="3">
    <location>
        <begin position="36"/>
        <end position="123"/>
    </location>
</feature>
<dbReference type="SMART" id="SM00060">
    <property type="entry name" value="FN3"/>
    <property type="match status" value="1"/>
</dbReference>
<dbReference type="InterPro" id="IPR041704">
    <property type="entry name" value="CFLE_GH18"/>
</dbReference>
<evidence type="ECO:0000313" key="6">
    <source>
        <dbReference type="Proteomes" id="UP000184423"/>
    </source>
</evidence>
<dbReference type="PROSITE" id="PS51910">
    <property type="entry name" value="GH18_2"/>
    <property type="match status" value="1"/>
</dbReference>
<proteinExistence type="predicted"/>
<dbReference type="Gene3D" id="3.10.50.10">
    <property type="match status" value="1"/>
</dbReference>
<dbReference type="InterPro" id="IPR001223">
    <property type="entry name" value="Glyco_hydro18_cat"/>
</dbReference>
<dbReference type="InterPro" id="IPR029070">
    <property type="entry name" value="Chitinase_insertion_sf"/>
</dbReference>
<dbReference type="SUPFAM" id="SSF51445">
    <property type="entry name" value="(Trans)glycosidases"/>
    <property type="match status" value="1"/>
</dbReference>
<dbReference type="InterPro" id="IPR013783">
    <property type="entry name" value="Ig-like_fold"/>
</dbReference>
<keyword evidence="6" id="KW-1185">Reference proteome</keyword>
<dbReference type="Gene3D" id="3.20.20.80">
    <property type="entry name" value="Glycosidases"/>
    <property type="match status" value="1"/>
</dbReference>
<dbReference type="Pfam" id="PF00041">
    <property type="entry name" value="fn3"/>
    <property type="match status" value="1"/>
</dbReference>
<dbReference type="InterPro" id="IPR017853">
    <property type="entry name" value="GH"/>
</dbReference>
<accession>A0A1M5BIN2</accession>
<sequence>MTNKKKLILSIILFIFTLTIFVTAFAKVRKGTAPAAPSSISASSITTSEVTLTWTSCQGATGYKVFMATLNDSNYTQIATTSATSYKVTNLKPATVYWFFVRAYNTYGTSGDSAHIKVTTQNIVINNQKQVIGFTTYYYSGDKSSYNSMVNNTSLLNTVITHTYITDGLGNISGLVPTEQINYANNNGIVPIAMVSNNFSGDIAKQLLENAQNRQALINNISNALKLNGYKGVNIDLEGVYYYDRSYLSTFMKELYTALKPQGYIIGISVPAKTYDSSTNSWTGAYDYAELSKYVDQFILMTYDEHYPGGTPGAIASIGWVQKVIDYTITVVPKEKIFLGLAAYGYDWSSNGTKAYSINGIYSIANSNNATILWDDVSKSPYFNYTDVNGVAHSVWFENDKSTAYKLDLVNNYNLSGVAIWRLGLENADYMNMIKAKFNK</sequence>
<name>A0A1M5BIN2_9CLOT</name>
<dbReference type="CDD" id="cd02874">
    <property type="entry name" value="GH18_CFLE_spore_hydrolase"/>
    <property type="match status" value="1"/>
</dbReference>
<evidence type="ECO:0000259" key="4">
    <source>
        <dbReference type="PROSITE" id="PS51910"/>
    </source>
</evidence>
<dbReference type="GO" id="GO:0008061">
    <property type="term" value="F:chitin binding"/>
    <property type="evidence" value="ECO:0007669"/>
    <property type="project" value="InterPro"/>
</dbReference>
<dbReference type="PANTHER" id="PTHR46066:SF2">
    <property type="entry name" value="CHITINASE DOMAIN-CONTAINING PROTEIN 1"/>
    <property type="match status" value="1"/>
</dbReference>
<reference evidence="6" key="1">
    <citation type="submission" date="2016-11" db="EMBL/GenBank/DDBJ databases">
        <authorList>
            <person name="Varghese N."/>
            <person name="Submissions S."/>
        </authorList>
    </citation>
    <scope>NUCLEOTIDE SEQUENCE [LARGE SCALE GENOMIC DNA]</scope>
    <source>
        <strain evidence="6">DSM 10124</strain>
    </source>
</reference>
<keyword evidence="1" id="KW-0378">Hydrolase</keyword>
<dbReference type="InterPro" id="IPR003961">
    <property type="entry name" value="FN3_dom"/>
</dbReference>
<protein>
    <submittedName>
        <fullName evidence="5">Spore germination protein YaaH</fullName>
    </submittedName>
</protein>